<dbReference type="InterPro" id="IPR015168">
    <property type="entry name" value="SsuA/THI5"/>
</dbReference>
<dbReference type="PANTHER" id="PTHR31528">
    <property type="entry name" value="4-AMINO-5-HYDROXYMETHYL-2-METHYLPYRIMIDINE PHOSPHATE SYNTHASE THI11-RELATED"/>
    <property type="match status" value="1"/>
</dbReference>
<dbReference type="Proteomes" id="UP000598032">
    <property type="component" value="Unassembled WGS sequence"/>
</dbReference>
<protein>
    <recommendedName>
        <fullName evidence="1">SsuA/THI5-like domain-containing protein</fullName>
    </recommendedName>
</protein>
<evidence type="ECO:0000259" key="1">
    <source>
        <dbReference type="Pfam" id="PF09084"/>
    </source>
</evidence>
<dbReference type="RefSeq" id="WP_236591890.1">
    <property type="nucleotide sequence ID" value="NZ_CAJHCP010000006.1"/>
</dbReference>
<dbReference type="InterPro" id="IPR027939">
    <property type="entry name" value="NMT1/THI5"/>
</dbReference>
<evidence type="ECO:0000313" key="2">
    <source>
        <dbReference type="EMBL" id="CAD6534551.1"/>
    </source>
</evidence>
<dbReference type="PANTHER" id="PTHR31528:SF3">
    <property type="entry name" value="THIAMINE BIOSYNTHESIS PROTEIN HI_0357-RELATED"/>
    <property type="match status" value="1"/>
</dbReference>
<evidence type="ECO:0000313" key="3">
    <source>
        <dbReference type="Proteomes" id="UP000598032"/>
    </source>
</evidence>
<sequence length="401" mass="43971">MQLPQIFTRLFCVTAMHLSAFERGGLTVRSRSRHLCAIPASSTFPTFVTFPTLTRSSVMRVLHLLSRFSRFAASSRSFIARSASAATLAGVTLATPLAHAEDHVTLLTSWYAQAEHGGFYQAVATGIYKKYGLDVTIKMGGPQVNGMQLLAGGQADFLLGYDFQVLSGVEAGIPVTTVAAAFQYDPQGMMTHADVSSLGGLKNKTILVAGSGRTTWWPWLKAKYGYTEAQARPYTFNLQPFFADQNVAMQAYPSSETFQAEQAHANAHFFLFADDGYPPYNTTIVTMRDTMKNKPDVVARFVKASMEGWKSYLNDPAPGNALIRKDNPQMSDAQLAYGVAQLKKLKIVTGGDAATQGIGTMSDARWKKTFDYMVDAKLLKPATDYHAAYTLQFIQNVKVMP</sequence>
<comment type="caution">
    <text evidence="2">The sequence shown here is derived from an EMBL/GenBank/DDBJ whole genome shotgun (WGS) entry which is preliminary data.</text>
</comment>
<dbReference type="EMBL" id="CAJHCP010000006">
    <property type="protein sequence ID" value="CAD6534551.1"/>
    <property type="molecule type" value="Genomic_DNA"/>
</dbReference>
<feature type="domain" description="SsuA/THI5-like" evidence="1">
    <location>
        <begin position="114"/>
        <end position="317"/>
    </location>
</feature>
<gene>
    <name evidence="2" type="ORF">LMG28140_02812</name>
</gene>
<organism evidence="2 3">
    <name type="scientific">Paraburkholderia metrosideri</name>
    <dbReference type="NCBI Taxonomy" id="580937"/>
    <lineage>
        <taxon>Bacteria</taxon>
        <taxon>Pseudomonadati</taxon>
        <taxon>Pseudomonadota</taxon>
        <taxon>Betaproteobacteria</taxon>
        <taxon>Burkholderiales</taxon>
        <taxon>Burkholderiaceae</taxon>
        <taxon>Paraburkholderia</taxon>
    </lineage>
</organism>
<dbReference type="Pfam" id="PF09084">
    <property type="entry name" value="NMT1"/>
    <property type="match status" value="1"/>
</dbReference>
<reference evidence="2 3" key="1">
    <citation type="submission" date="2020-10" db="EMBL/GenBank/DDBJ databases">
        <authorList>
            <person name="Peeters C."/>
        </authorList>
    </citation>
    <scope>NUCLEOTIDE SEQUENCE [LARGE SCALE GENOMIC DNA]</scope>
    <source>
        <strain evidence="2 3">LMG 28140</strain>
    </source>
</reference>
<dbReference type="SUPFAM" id="SSF53850">
    <property type="entry name" value="Periplasmic binding protein-like II"/>
    <property type="match status" value="1"/>
</dbReference>
<proteinExistence type="predicted"/>
<dbReference type="Gene3D" id="3.40.190.10">
    <property type="entry name" value="Periplasmic binding protein-like II"/>
    <property type="match status" value="2"/>
</dbReference>
<name>A0ABM8NNA1_9BURK</name>
<keyword evidence="3" id="KW-1185">Reference proteome</keyword>
<accession>A0ABM8NNA1</accession>